<dbReference type="Gene3D" id="1.10.10.10">
    <property type="entry name" value="Winged helix-like DNA-binding domain superfamily/Winged helix DNA-binding domain"/>
    <property type="match status" value="1"/>
</dbReference>
<organism evidence="3 4">
    <name type="scientific">Treponema saccharophilum DSM 2985</name>
    <dbReference type="NCBI Taxonomy" id="907348"/>
    <lineage>
        <taxon>Bacteria</taxon>
        <taxon>Pseudomonadati</taxon>
        <taxon>Spirochaetota</taxon>
        <taxon>Spirochaetia</taxon>
        <taxon>Spirochaetales</taxon>
        <taxon>Treponemataceae</taxon>
        <taxon>Treponema</taxon>
    </lineage>
</organism>
<dbReference type="InterPro" id="IPR036388">
    <property type="entry name" value="WH-like_DNA-bd_sf"/>
</dbReference>
<dbReference type="RefSeq" id="WP_002705045.1">
    <property type="nucleotide sequence ID" value="NZ_AGRW01000050.1"/>
</dbReference>
<dbReference type="PANTHER" id="PTHR34580">
    <property type="match status" value="1"/>
</dbReference>
<feature type="domain" description="WCX" evidence="2">
    <location>
        <begin position="245"/>
        <end position="321"/>
    </location>
</feature>
<protein>
    <submittedName>
        <fullName evidence="3">Regulatory protein, DeoR</fullName>
    </submittedName>
</protein>
<name>H7ELV3_9SPIR</name>
<keyword evidence="4" id="KW-1185">Reference proteome</keyword>
<dbReference type="PANTHER" id="PTHR34580:SF9">
    <property type="entry name" value="SLL5097 PROTEIN"/>
    <property type="match status" value="1"/>
</dbReference>
<gene>
    <name evidence="3" type="ORF">TresaDRAFT_1253</name>
</gene>
<dbReference type="PATRIC" id="fig|907348.3.peg.1901"/>
<dbReference type="Proteomes" id="UP000003571">
    <property type="component" value="Unassembled WGS sequence"/>
</dbReference>
<dbReference type="eggNOG" id="COG2378">
    <property type="taxonomic scope" value="Bacteria"/>
</dbReference>
<dbReference type="InterPro" id="IPR026881">
    <property type="entry name" value="WYL_dom"/>
</dbReference>
<dbReference type="PROSITE" id="PS52050">
    <property type="entry name" value="WYL"/>
    <property type="match status" value="1"/>
</dbReference>
<comment type="caution">
    <text evidence="3">The sequence shown here is derived from an EMBL/GenBank/DDBJ whole genome shotgun (WGS) entry which is preliminary data.</text>
</comment>
<feature type="domain" description="WYL" evidence="1">
    <location>
        <begin position="147"/>
        <end position="212"/>
    </location>
</feature>
<dbReference type="Pfam" id="PF25583">
    <property type="entry name" value="WCX"/>
    <property type="match status" value="1"/>
</dbReference>
<reference evidence="3 4" key="1">
    <citation type="submission" date="2011-09" db="EMBL/GenBank/DDBJ databases">
        <title>The draft genome of Treponema saccharophilum DSM 2985.</title>
        <authorList>
            <consortium name="US DOE Joint Genome Institute (JGI-PGF)"/>
            <person name="Lucas S."/>
            <person name="Copeland A."/>
            <person name="Lapidus A."/>
            <person name="Glavina del Rio T."/>
            <person name="Dalin E."/>
            <person name="Tice H."/>
            <person name="Bruce D."/>
            <person name="Goodwin L."/>
            <person name="Pitluck S."/>
            <person name="Peters L."/>
            <person name="Kyrpides N."/>
            <person name="Mavromatis K."/>
            <person name="Ivanova N."/>
            <person name="Markowitz V."/>
            <person name="Cheng J.-F."/>
            <person name="Hugenholtz P."/>
            <person name="Woyke T."/>
            <person name="Wu D."/>
            <person name="Gronow S."/>
            <person name="Wellnitz S."/>
            <person name="Brambilla E."/>
            <person name="Klenk H.-P."/>
            <person name="Eisen J.A."/>
        </authorList>
    </citation>
    <scope>NUCLEOTIDE SEQUENCE [LARGE SCALE GENOMIC DNA]</scope>
    <source>
        <strain evidence="3 4">DSM 2985</strain>
    </source>
</reference>
<evidence type="ECO:0000259" key="2">
    <source>
        <dbReference type="Pfam" id="PF25583"/>
    </source>
</evidence>
<dbReference type="InterPro" id="IPR051534">
    <property type="entry name" value="CBASS_pafABC_assoc_protein"/>
</dbReference>
<dbReference type="InterPro" id="IPR057727">
    <property type="entry name" value="WCX_dom"/>
</dbReference>
<evidence type="ECO:0000313" key="4">
    <source>
        <dbReference type="Proteomes" id="UP000003571"/>
    </source>
</evidence>
<accession>H7ELV3</accession>
<evidence type="ECO:0000259" key="1">
    <source>
        <dbReference type="Pfam" id="PF13280"/>
    </source>
</evidence>
<dbReference type="STRING" id="907348.TresaDRAFT_1253"/>
<dbReference type="AlphaFoldDB" id="H7ELV3"/>
<proteinExistence type="predicted"/>
<sequence length="326" mass="38204">MERQIKINNWRIIEIDRLLQTGEWYTAKEISEKIEGGSYSPRTIQRDLDYMRDTLNAPIESDTRGYRYTEPNFFVKSIPLTEGEAFSVAILNPLLEQYRNTPLENQLRSVFKKIVACLPNHVTVDASFLNPKITFIPDRSEKIDTEFFKTVLDSLKKSCTLSFEYRPLQKSTYMERKIDPYHVVCQRGNWYVIGKCHDKNDVRIFSIGRMKNPLITNKKFTVPKDFKPSDYFDSEMGVWLSDKTPFTVELLFSKEIATYALNRVWHSEQVVEEKKDGSVYVKFQTTQKQEVLRWVLGQGHTVKVLGPQQLVDEVKEELERTAEIYK</sequence>
<dbReference type="Pfam" id="PF13280">
    <property type="entry name" value="WYL"/>
    <property type="match status" value="1"/>
</dbReference>
<dbReference type="EMBL" id="AGRW01000050">
    <property type="protein sequence ID" value="EIC01361.1"/>
    <property type="molecule type" value="Genomic_DNA"/>
</dbReference>
<evidence type="ECO:0000313" key="3">
    <source>
        <dbReference type="EMBL" id="EIC01361.1"/>
    </source>
</evidence>